<dbReference type="EMBL" id="JACOPG010000001">
    <property type="protein sequence ID" value="MBC5685215.1"/>
    <property type="molecule type" value="Genomic_DNA"/>
</dbReference>
<feature type="binding site" evidence="8">
    <location>
        <position position="369"/>
    </location>
    <ligand>
        <name>[4Fe-4S] cluster</name>
        <dbReference type="ChEBI" id="CHEBI:49883"/>
        <label>1</label>
    </ligand>
</feature>
<keyword evidence="1 8" id="KW-0813">Transport</keyword>
<dbReference type="Pfam" id="PF01512">
    <property type="entry name" value="Complex1_51K"/>
    <property type="match status" value="1"/>
</dbReference>
<dbReference type="InterPro" id="IPR017896">
    <property type="entry name" value="4Fe4S_Fe-S-bd"/>
</dbReference>
<protein>
    <recommendedName>
        <fullName evidence="8">Ion-translocating oxidoreductase complex subunit C</fullName>
        <ecNumber evidence="8">7.-.-.-</ecNumber>
    </recommendedName>
    <alternativeName>
        <fullName evidence="8">Rnf electron transport complex subunit C</fullName>
    </alternativeName>
</protein>
<dbReference type="RefSeq" id="WP_118281146.1">
    <property type="nucleotide sequence ID" value="NZ_JACOPG010000001.1"/>
</dbReference>
<dbReference type="InterPro" id="IPR037225">
    <property type="entry name" value="Nuo51_FMN-bd_sf"/>
</dbReference>
<evidence type="ECO:0000256" key="4">
    <source>
        <dbReference type="ARBA" id="ARBA00022737"/>
    </source>
</evidence>
<keyword evidence="6 8" id="KW-0408">Iron</keyword>
<accession>A0ABR7GCQ7</accession>
<feature type="binding site" evidence="8">
    <location>
        <position position="408"/>
    </location>
    <ligand>
        <name>[4Fe-4S] cluster</name>
        <dbReference type="ChEBI" id="CHEBI:49883"/>
        <label>2</label>
    </ligand>
</feature>
<dbReference type="NCBIfam" id="NF003454">
    <property type="entry name" value="PRK05035.1"/>
    <property type="match status" value="1"/>
</dbReference>
<keyword evidence="3 8" id="KW-0479">Metal-binding</keyword>
<proteinExistence type="inferred from homology"/>
<keyword evidence="12" id="KW-1185">Reference proteome</keyword>
<evidence type="ECO:0000313" key="11">
    <source>
        <dbReference type="EMBL" id="MBC5685215.1"/>
    </source>
</evidence>
<dbReference type="PROSITE" id="PS51379">
    <property type="entry name" value="4FE4S_FER_2"/>
    <property type="match status" value="2"/>
</dbReference>
<comment type="subunit">
    <text evidence="8">The complex is composed of six subunits: RnfA, RnfB, RnfC, RnfD, RnfE and RnfG.</text>
</comment>
<feature type="domain" description="4Fe-4S ferredoxin-type" evidence="10">
    <location>
        <begin position="357"/>
        <end position="385"/>
    </location>
</feature>
<dbReference type="PANTHER" id="PTHR43034">
    <property type="entry name" value="ION-TRANSLOCATING OXIDOREDUCTASE COMPLEX SUBUNIT C"/>
    <property type="match status" value="1"/>
</dbReference>
<feature type="domain" description="4Fe-4S ferredoxin-type" evidence="10">
    <location>
        <begin position="396"/>
        <end position="426"/>
    </location>
</feature>
<dbReference type="NCBIfam" id="TIGR01945">
    <property type="entry name" value="rnfC"/>
    <property type="match status" value="1"/>
</dbReference>
<organism evidence="11 12">
    <name type="scientific">Roseburia lenta</name>
    <dbReference type="NCBI Taxonomy" id="2763061"/>
    <lineage>
        <taxon>Bacteria</taxon>
        <taxon>Bacillati</taxon>
        <taxon>Bacillota</taxon>
        <taxon>Clostridia</taxon>
        <taxon>Lachnospirales</taxon>
        <taxon>Lachnospiraceae</taxon>
        <taxon>Roseburia</taxon>
    </lineage>
</organism>
<reference evidence="11 12" key="1">
    <citation type="submission" date="2020-08" db="EMBL/GenBank/DDBJ databases">
        <title>Genome public.</title>
        <authorList>
            <person name="Liu C."/>
            <person name="Sun Q."/>
        </authorList>
    </citation>
    <scope>NUCLEOTIDE SEQUENCE [LARGE SCALE GENOMIC DNA]</scope>
    <source>
        <strain evidence="11 12">NSJ-9</strain>
    </source>
</reference>
<keyword evidence="8" id="KW-1278">Translocase</keyword>
<dbReference type="Pfam" id="PF13375">
    <property type="entry name" value="RnfC_N"/>
    <property type="match status" value="1"/>
</dbReference>
<evidence type="ECO:0000256" key="1">
    <source>
        <dbReference type="ARBA" id="ARBA00022448"/>
    </source>
</evidence>
<comment type="subcellular location">
    <subcellularLocation>
        <location evidence="8">Cell membrane</location>
        <topology evidence="8">Peripheral membrane protein</topology>
    </subcellularLocation>
</comment>
<feature type="binding site" evidence="8">
    <location>
        <position position="366"/>
    </location>
    <ligand>
        <name>[4Fe-4S] cluster</name>
        <dbReference type="ChEBI" id="CHEBI:49883"/>
        <label>1</label>
    </ligand>
</feature>
<evidence type="ECO:0000259" key="10">
    <source>
        <dbReference type="PROSITE" id="PS51379"/>
    </source>
</evidence>
<evidence type="ECO:0000256" key="5">
    <source>
        <dbReference type="ARBA" id="ARBA00022982"/>
    </source>
</evidence>
<feature type="binding site" evidence="8">
    <location>
        <position position="405"/>
    </location>
    <ligand>
        <name>[4Fe-4S] cluster</name>
        <dbReference type="ChEBI" id="CHEBI:49883"/>
        <label>2</label>
    </ligand>
</feature>
<dbReference type="PANTHER" id="PTHR43034:SF2">
    <property type="entry name" value="ION-TRANSLOCATING OXIDOREDUCTASE COMPLEX SUBUNIT C"/>
    <property type="match status" value="1"/>
</dbReference>
<dbReference type="InterPro" id="IPR026902">
    <property type="entry name" value="RnfC_N"/>
</dbReference>
<feature type="binding site" evidence="8">
    <location>
        <position position="372"/>
    </location>
    <ligand>
        <name>[4Fe-4S] cluster</name>
        <dbReference type="ChEBI" id="CHEBI:49883"/>
        <label>1</label>
    </ligand>
</feature>
<feature type="region of interest" description="Disordered" evidence="9">
    <location>
        <begin position="1"/>
        <end position="22"/>
    </location>
</feature>
<evidence type="ECO:0000256" key="8">
    <source>
        <dbReference type="HAMAP-Rule" id="MF_00461"/>
    </source>
</evidence>
<keyword evidence="2 8" id="KW-0004">4Fe-4S</keyword>
<dbReference type="HAMAP" id="MF_00461">
    <property type="entry name" value="RsxC_RnfC"/>
    <property type="match status" value="1"/>
</dbReference>
<dbReference type="Pfam" id="PF12838">
    <property type="entry name" value="Fer4_7"/>
    <property type="match status" value="1"/>
</dbReference>
<name>A0ABR7GCQ7_9FIRM</name>
<dbReference type="SUPFAM" id="SSF46548">
    <property type="entry name" value="alpha-helical ferredoxin"/>
    <property type="match status" value="1"/>
</dbReference>
<dbReference type="EC" id="7.-.-.-" evidence="8"/>
<keyword evidence="8" id="KW-1003">Cell membrane</keyword>
<comment type="similarity">
    <text evidence="8">Belongs to the 4Fe4S bacterial-type ferredoxin family. RnfC subfamily.</text>
</comment>
<keyword evidence="5 8" id="KW-0249">Electron transport</keyword>
<dbReference type="SUPFAM" id="SSF142019">
    <property type="entry name" value="Nqo1 FMN-binding domain-like"/>
    <property type="match status" value="1"/>
</dbReference>
<dbReference type="Gene3D" id="3.30.70.20">
    <property type="match status" value="1"/>
</dbReference>
<evidence type="ECO:0000256" key="3">
    <source>
        <dbReference type="ARBA" id="ARBA00022723"/>
    </source>
</evidence>
<feature type="binding site" evidence="8">
    <location>
        <position position="411"/>
    </location>
    <ligand>
        <name>[4Fe-4S] cluster</name>
        <dbReference type="ChEBI" id="CHEBI:49883"/>
        <label>2</label>
    </ligand>
</feature>
<dbReference type="InterPro" id="IPR011538">
    <property type="entry name" value="Nuo51_FMN-bd"/>
</dbReference>
<keyword evidence="7 8" id="KW-0411">Iron-sulfur</keyword>
<comment type="cofactor">
    <cofactor evidence="8">
        <name>[4Fe-4S] cluster</name>
        <dbReference type="ChEBI" id="CHEBI:49883"/>
    </cofactor>
    <text evidence="8">Binds 2 [4Fe-4S] clusters per subunit.</text>
</comment>
<dbReference type="Pfam" id="PF10531">
    <property type="entry name" value="SLBB"/>
    <property type="match status" value="1"/>
</dbReference>
<dbReference type="InterPro" id="IPR010208">
    <property type="entry name" value="Ion_transpt_RnfC/RsxC"/>
</dbReference>
<comment type="function">
    <text evidence="8">Part of a membrane-bound complex that couples electron transfer with translocation of ions across the membrane.</text>
</comment>
<evidence type="ECO:0000256" key="2">
    <source>
        <dbReference type="ARBA" id="ARBA00022485"/>
    </source>
</evidence>
<keyword evidence="8" id="KW-0472">Membrane</keyword>
<keyword evidence="4 8" id="KW-0677">Repeat</keyword>
<feature type="binding site" evidence="8">
    <location>
        <position position="415"/>
    </location>
    <ligand>
        <name>[4Fe-4S] cluster</name>
        <dbReference type="ChEBI" id="CHEBI:49883"/>
        <label>1</label>
    </ligand>
</feature>
<sequence length="440" mass="47731">MGLKTFKGGVHPKDGKDLSKSKPIKELLPEGDLVFPLSQHIGAPATPIVAVGDAVLKGQKIAEAGGFVSSPIYSSVSGTVKAIEPRRVTVGDMVNSIIIESDGEFNEVTYEETEDVTKLSNEEIIGKIKEAGVVGMGGAGFPTHVKLSPKEPDKIEYIIANCAECEPYLTSDYRRMIEEPEKLVEGMKIILQLFPHAKGIFGVEDNKPDCIEKLQALVAGEARMEVCPLQTKYPQGGERQLIFATTGRSINSKMLPADAGCIVDNVETMVAIYNAVRFGRPLTNRIFTVTGDAVCEPRNFYISIGTSYSQLLEAAGGLVAPAKKMIAGGPMMGFALFGVDVPTTKTTSALLCMTEDEASKYETTACINCGRCVEACPEALVPSRLADYSEHKQMDKFEEWYGLECVECGSCSYVCPARRPLAQSVKTMKKFVLAEKRKKN</sequence>
<gene>
    <name evidence="11" type="primary">rsxC</name>
    <name evidence="8" type="synonym">rnfC</name>
    <name evidence="11" type="ORF">H8R94_01070</name>
</gene>
<evidence type="ECO:0000256" key="7">
    <source>
        <dbReference type="ARBA" id="ARBA00023014"/>
    </source>
</evidence>
<comment type="caution">
    <text evidence="11">The sequence shown here is derived from an EMBL/GenBank/DDBJ whole genome shotgun (WGS) entry which is preliminary data.</text>
</comment>
<feature type="binding site" evidence="8">
    <location>
        <position position="376"/>
    </location>
    <ligand>
        <name>[4Fe-4S] cluster</name>
        <dbReference type="ChEBI" id="CHEBI:49883"/>
        <label>2</label>
    </ligand>
</feature>
<dbReference type="Gene3D" id="3.40.50.11540">
    <property type="entry name" value="NADH-ubiquinone oxidoreductase 51kDa subunit"/>
    <property type="match status" value="1"/>
</dbReference>
<dbReference type="Proteomes" id="UP000643810">
    <property type="component" value="Unassembled WGS sequence"/>
</dbReference>
<dbReference type="InterPro" id="IPR019554">
    <property type="entry name" value="Soluble_ligand-bd"/>
</dbReference>
<dbReference type="InterPro" id="IPR017900">
    <property type="entry name" value="4Fe4S_Fe_S_CS"/>
</dbReference>
<evidence type="ECO:0000313" key="12">
    <source>
        <dbReference type="Proteomes" id="UP000643810"/>
    </source>
</evidence>
<evidence type="ECO:0000256" key="9">
    <source>
        <dbReference type="SAM" id="MobiDB-lite"/>
    </source>
</evidence>
<evidence type="ECO:0000256" key="6">
    <source>
        <dbReference type="ARBA" id="ARBA00023004"/>
    </source>
</evidence>
<feature type="compositionally biased region" description="Basic and acidic residues" evidence="9">
    <location>
        <begin position="11"/>
        <end position="22"/>
    </location>
</feature>
<dbReference type="PROSITE" id="PS00198">
    <property type="entry name" value="4FE4S_FER_1"/>
    <property type="match status" value="1"/>
</dbReference>